<dbReference type="SMART" id="SM00822">
    <property type="entry name" value="PKS_KR"/>
    <property type="match status" value="1"/>
</dbReference>
<evidence type="ECO:0000313" key="5">
    <source>
        <dbReference type="Proteomes" id="UP000655868"/>
    </source>
</evidence>
<gene>
    <name evidence="4" type="ORF">JGU71_20290</name>
</gene>
<dbReference type="PRINTS" id="PR00081">
    <property type="entry name" value="GDHRDH"/>
</dbReference>
<keyword evidence="5" id="KW-1185">Reference proteome</keyword>
<dbReference type="PANTHER" id="PTHR43313">
    <property type="entry name" value="SHORT-CHAIN DEHYDROGENASE/REDUCTASE FAMILY 9C"/>
    <property type="match status" value="1"/>
</dbReference>
<dbReference type="GO" id="GO:0016491">
    <property type="term" value="F:oxidoreductase activity"/>
    <property type="evidence" value="ECO:0007669"/>
    <property type="project" value="TreeGrafter"/>
</dbReference>
<dbReference type="PROSITE" id="PS00061">
    <property type="entry name" value="ADH_SHORT"/>
    <property type="match status" value="1"/>
</dbReference>
<organism evidence="4 5">
    <name type="scientific">Antrihabitans stalagmiti</name>
    <dbReference type="NCBI Taxonomy" id="2799499"/>
    <lineage>
        <taxon>Bacteria</taxon>
        <taxon>Bacillati</taxon>
        <taxon>Actinomycetota</taxon>
        <taxon>Actinomycetes</taxon>
        <taxon>Mycobacteriales</taxon>
        <taxon>Nocardiaceae</taxon>
        <taxon>Antrihabitans</taxon>
    </lineage>
</organism>
<dbReference type="Pfam" id="PF00106">
    <property type="entry name" value="adh_short"/>
    <property type="match status" value="1"/>
</dbReference>
<dbReference type="PRINTS" id="PR00080">
    <property type="entry name" value="SDRFAMILY"/>
</dbReference>
<dbReference type="EMBL" id="JAEMNV010000007">
    <property type="protein sequence ID" value="MBJ8341229.1"/>
    <property type="molecule type" value="Genomic_DNA"/>
</dbReference>
<evidence type="ECO:0000256" key="2">
    <source>
        <dbReference type="RuleBase" id="RU000363"/>
    </source>
</evidence>
<dbReference type="RefSeq" id="WP_199706120.1">
    <property type="nucleotide sequence ID" value="NZ_JAEMNV010000007.1"/>
</dbReference>
<accession>A0A934NTI3</accession>
<dbReference type="InterPro" id="IPR036291">
    <property type="entry name" value="NAD(P)-bd_dom_sf"/>
</dbReference>
<comment type="similarity">
    <text evidence="1 2">Belongs to the short-chain dehydrogenases/reductases (SDR) family.</text>
</comment>
<dbReference type="SUPFAM" id="SSF51735">
    <property type="entry name" value="NAD(P)-binding Rossmann-fold domains"/>
    <property type="match status" value="1"/>
</dbReference>
<proteinExistence type="inferred from homology"/>
<reference evidence="4" key="1">
    <citation type="submission" date="2020-12" db="EMBL/GenBank/DDBJ databases">
        <title>Antrihabitans popcorni sp. nov. and Antrihabitans auranticaus sp. nov., isolated from a larva cave.</title>
        <authorList>
            <person name="Lee S.D."/>
            <person name="Kim I.S."/>
        </authorList>
    </citation>
    <scope>NUCLEOTIDE SEQUENCE</scope>
    <source>
        <strain evidence="4">YC3-6</strain>
    </source>
</reference>
<dbReference type="InterPro" id="IPR020904">
    <property type="entry name" value="Sc_DH/Rdtase_CS"/>
</dbReference>
<dbReference type="Proteomes" id="UP000655868">
    <property type="component" value="Unassembled WGS sequence"/>
</dbReference>
<dbReference type="PANTHER" id="PTHR43313:SF1">
    <property type="entry name" value="3BETA-HYDROXYSTEROID DEHYDROGENASE DHS-16"/>
    <property type="match status" value="1"/>
</dbReference>
<dbReference type="AlphaFoldDB" id="A0A934NTI3"/>
<dbReference type="CDD" id="cd05374">
    <property type="entry name" value="17beta-HSD-like_SDR_c"/>
    <property type="match status" value="1"/>
</dbReference>
<protein>
    <submittedName>
        <fullName evidence="4">SDR family oxidoreductase</fullName>
    </submittedName>
</protein>
<sequence length="278" mass="30051">MPSVLVTGAGRGIGSAITEHLSRRGWDVYGTARSDTALRSLERIPNVHPITLDITDRDSIATLSDRLPAELNGVVNNAGIIVNGPVESLSVDALSQQFDVNVIAQIAVTQAVLPKIRAARGRVVFMSSVSGLITTPGTGAYSASKYAIESLADALRMELRPWHIPVSLIEPGPIRTDMWADALDEHDAMVARMTDEHRDLYAAHLIGSRKLLGRMQKLASDPKKVVNVVDHALTSRRPKRRYLCDNVSRLQKSLVAVTPTAVNDALLAAATTAKSPER</sequence>
<evidence type="ECO:0000259" key="3">
    <source>
        <dbReference type="SMART" id="SM00822"/>
    </source>
</evidence>
<comment type="caution">
    <text evidence="4">The sequence shown here is derived from an EMBL/GenBank/DDBJ whole genome shotgun (WGS) entry which is preliminary data.</text>
</comment>
<evidence type="ECO:0000256" key="1">
    <source>
        <dbReference type="ARBA" id="ARBA00006484"/>
    </source>
</evidence>
<dbReference type="InterPro" id="IPR002347">
    <property type="entry name" value="SDR_fam"/>
</dbReference>
<dbReference type="GO" id="GO:0008202">
    <property type="term" value="P:steroid metabolic process"/>
    <property type="evidence" value="ECO:0007669"/>
    <property type="project" value="TreeGrafter"/>
</dbReference>
<name>A0A934NTI3_9NOCA</name>
<dbReference type="Gene3D" id="3.40.50.720">
    <property type="entry name" value="NAD(P)-binding Rossmann-like Domain"/>
    <property type="match status" value="1"/>
</dbReference>
<feature type="domain" description="Ketoreductase" evidence="3">
    <location>
        <begin position="2"/>
        <end position="182"/>
    </location>
</feature>
<evidence type="ECO:0000313" key="4">
    <source>
        <dbReference type="EMBL" id="MBJ8341229.1"/>
    </source>
</evidence>
<dbReference type="InterPro" id="IPR057326">
    <property type="entry name" value="KR_dom"/>
</dbReference>